<organism evidence="1 2">
    <name type="scientific">Tetrabaena socialis</name>
    <dbReference type="NCBI Taxonomy" id="47790"/>
    <lineage>
        <taxon>Eukaryota</taxon>
        <taxon>Viridiplantae</taxon>
        <taxon>Chlorophyta</taxon>
        <taxon>core chlorophytes</taxon>
        <taxon>Chlorophyceae</taxon>
        <taxon>CS clade</taxon>
        <taxon>Chlamydomonadales</taxon>
        <taxon>Tetrabaenaceae</taxon>
        <taxon>Tetrabaena</taxon>
    </lineage>
</organism>
<evidence type="ECO:0000313" key="1">
    <source>
        <dbReference type="EMBL" id="PNH09107.1"/>
    </source>
</evidence>
<accession>A0A2J8A998</accession>
<proteinExistence type="predicted"/>
<sequence length="205" mass="22049">PVWPPEEQLLVQLRERTTDGEAWNQPRLGRAFARTRDIHIGPQRCPYFRLHRAQLPHQVGRRPQQALLFGYSAAPSRFAPGTGSVPAIKGLLPPDGHHTAPGRLAQRRVRRLPGLLHAGMPNTAGAFPRARTPAVRYPLAGPNDGGAGRLGRPAAHVHSQDSTPVFLLASRSLLGRGCAGNGGGAGAWGLQLLNGWRMRGTALAH</sequence>
<dbReference type="EMBL" id="PGGS01000103">
    <property type="protein sequence ID" value="PNH09107.1"/>
    <property type="molecule type" value="Genomic_DNA"/>
</dbReference>
<name>A0A2J8A998_9CHLO</name>
<dbReference type="AlphaFoldDB" id="A0A2J8A998"/>
<evidence type="ECO:0000313" key="2">
    <source>
        <dbReference type="Proteomes" id="UP000236333"/>
    </source>
</evidence>
<comment type="caution">
    <text evidence="1">The sequence shown here is derived from an EMBL/GenBank/DDBJ whole genome shotgun (WGS) entry which is preliminary data.</text>
</comment>
<dbReference type="Proteomes" id="UP000236333">
    <property type="component" value="Unassembled WGS sequence"/>
</dbReference>
<keyword evidence="2" id="KW-1185">Reference proteome</keyword>
<protein>
    <submittedName>
        <fullName evidence="1">Uncharacterized protein</fullName>
    </submittedName>
</protein>
<reference evidence="1 2" key="1">
    <citation type="journal article" date="2017" name="Mol. Biol. Evol.">
        <title>The 4-celled Tetrabaena socialis nuclear genome reveals the essential components for genetic control of cell number at the origin of multicellularity in the volvocine lineage.</title>
        <authorList>
            <person name="Featherston J."/>
            <person name="Arakaki Y."/>
            <person name="Hanschen E.R."/>
            <person name="Ferris P.J."/>
            <person name="Michod R.E."/>
            <person name="Olson B.J.S.C."/>
            <person name="Nozaki H."/>
            <person name="Durand P.M."/>
        </authorList>
    </citation>
    <scope>NUCLEOTIDE SEQUENCE [LARGE SCALE GENOMIC DNA]</scope>
    <source>
        <strain evidence="1 2">NIES-571</strain>
    </source>
</reference>
<gene>
    <name evidence="1" type="ORF">TSOC_004288</name>
</gene>
<feature type="non-terminal residue" evidence="1">
    <location>
        <position position="1"/>
    </location>
</feature>